<organism evidence="1 2">
    <name type="scientific">Sorghum bicolor</name>
    <name type="common">Sorghum</name>
    <name type="synonym">Sorghum vulgare</name>
    <dbReference type="NCBI Taxonomy" id="4558"/>
    <lineage>
        <taxon>Eukaryota</taxon>
        <taxon>Viridiplantae</taxon>
        <taxon>Streptophyta</taxon>
        <taxon>Embryophyta</taxon>
        <taxon>Tracheophyta</taxon>
        <taxon>Spermatophyta</taxon>
        <taxon>Magnoliopsida</taxon>
        <taxon>Liliopsida</taxon>
        <taxon>Poales</taxon>
        <taxon>Poaceae</taxon>
        <taxon>PACMAD clade</taxon>
        <taxon>Panicoideae</taxon>
        <taxon>Andropogonodae</taxon>
        <taxon>Andropogoneae</taxon>
        <taxon>Sorghinae</taxon>
        <taxon>Sorghum</taxon>
    </lineage>
</organism>
<protein>
    <submittedName>
        <fullName evidence="1">Uncharacterized protein</fullName>
    </submittedName>
</protein>
<reference evidence="1" key="2">
    <citation type="submission" date="2020-10" db="EMBL/GenBank/DDBJ databases">
        <authorList>
            <person name="Cooper E.A."/>
            <person name="Brenton Z.W."/>
            <person name="Flinn B.S."/>
            <person name="Jenkins J."/>
            <person name="Shu S."/>
            <person name="Flowers D."/>
            <person name="Luo F."/>
            <person name="Wang Y."/>
            <person name="Xia P."/>
            <person name="Barry K."/>
            <person name="Daum C."/>
            <person name="Lipzen A."/>
            <person name="Yoshinaga Y."/>
            <person name="Schmutz J."/>
            <person name="Saski C."/>
            <person name="Vermerris W."/>
            <person name="Kresovich S."/>
        </authorList>
    </citation>
    <scope>NUCLEOTIDE SEQUENCE</scope>
</reference>
<dbReference type="Proteomes" id="UP000807115">
    <property type="component" value="Chromosome 7"/>
</dbReference>
<sequence length="227" mass="24270">MRSRRNAGFSLFLSPFVNPSAIHQSSMNLPQDSTPNRYQPHSDLAFTLPCTQSIQHLPCPIGKSSSYCTHTEGGGTAQLQLNLCPTKIFLIGDAVLFLADAVVVRHALVLAARLCSALSRSGIGALLAPPLPGAGAACLRSPSTHTGEDEETKKTTSVTVSATEFLERNGISLGEPAGLDSFYLVHLLSPIPILIIHLLQFVNMSHANVMFGSTTLCLQLLLLILKI</sequence>
<dbReference type="EMBL" id="CM027686">
    <property type="protein sequence ID" value="KAG0522975.1"/>
    <property type="molecule type" value="Genomic_DNA"/>
</dbReference>
<proteinExistence type="predicted"/>
<comment type="caution">
    <text evidence="1">The sequence shown here is derived from an EMBL/GenBank/DDBJ whole genome shotgun (WGS) entry which is preliminary data.</text>
</comment>
<accession>A0A921QLZ3</accession>
<evidence type="ECO:0000313" key="2">
    <source>
        <dbReference type="Proteomes" id="UP000807115"/>
    </source>
</evidence>
<gene>
    <name evidence="1" type="ORF">BDA96_07G083600</name>
</gene>
<reference evidence="1" key="1">
    <citation type="journal article" date="2019" name="BMC Genomics">
        <title>A new reference genome for Sorghum bicolor reveals high levels of sequence similarity between sweet and grain genotypes: implications for the genetics of sugar metabolism.</title>
        <authorList>
            <person name="Cooper E.A."/>
            <person name="Brenton Z.W."/>
            <person name="Flinn B.S."/>
            <person name="Jenkins J."/>
            <person name="Shu S."/>
            <person name="Flowers D."/>
            <person name="Luo F."/>
            <person name="Wang Y."/>
            <person name="Xia P."/>
            <person name="Barry K."/>
            <person name="Daum C."/>
            <person name="Lipzen A."/>
            <person name="Yoshinaga Y."/>
            <person name="Schmutz J."/>
            <person name="Saski C."/>
            <person name="Vermerris W."/>
            <person name="Kresovich S."/>
        </authorList>
    </citation>
    <scope>NUCLEOTIDE SEQUENCE</scope>
</reference>
<name>A0A921QLZ3_SORBI</name>
<dbReference type="AlphaFoldDB" id="A0A921QLZ3"/>
<evidence type="ECO:0000313" key="1">
    <source>
        <dbReference type="EMBL" id="KAG0522975.1"/>
    </source>
</evidence>